<feature type="compositionally biased region" description="Basic and acidic residues" evidence="1">
    <location>
        <begin position="138"/>
        <end position="147"/>
    </location>
</feature>
<dbReference type="AlphaFoldDB" id="A0ABD1NX29"/>
<evidence type="ECO:0000256" key="1">
    <source>
        <dbReference type="SAM" id="MobiDB-lite"/>
    </source>
</evidence>
<evidence type="ECO:0000313" key="3">
    <source>
        <dbReference type="Proteomes" id="UP001604336"/>
    </source>
</evidence>
<name>A0ABD1NX29_9LAMI</name>
<sequence length="174" mass="20058">MRGRRPPGPDRRSQQWDKRASNQEPLRDSEPGRYDGRRTPGHPHLHGILSGRQKISLPWSLGPTRLERALGRDFHLCMKFSTERGVATIRGNQHEARKCYRNALRKAEKKEVNMTIRVIEMKESSEETPEDVEMEEASSLKDIDPRIMETNSQTSSVEELENFPADPDDPTRKL</sequence>
<proteinExistence type="predicted"/>
<feature type="compositionally biased region" description="Acidic residues" evidence="1">
    <location>
        <begin position="126"/>
        <end position="136"/>
    </location>
</feature>
<accession>A0ABD1NX29</accession>
<dbReference type="EMBL" id="JBFOLK010000147">
    <property type="protein sequence ID" value="KAL2455939.1"/>
    <property type="molecule type" value="Genomic_DNA"/>
</dbReference>
<feature type="compositionally biased region" description="Basic and acidic residues" evidence="1">
    <location>
        <begin position="7"/>
        <end position="38"/>
    </location>
</feature>
<reference evidence="3" key="1">
    <citation type="submission" date="2024-07" db="EMBL/GenBank/DDBJ databases">
        <title>Two chromosome-level genome assemblies of Korean endemic species Abeliophyllum distichum and Forsythia ovata (Oleaceae).</title>
        <authorList>
            <person name="Jang H."/>
        </authorList>
    </citation>
    <scope>NUCLEOTIDE SEQUENCE [LARGE SCALE GENOMIC DNA]</scope>
</reference>
<keyword evidence="3" id="KW-1185">Reference proteome</keyword>
<protein>
    <submittedName>
        <fullName evidence="2">Uncharacterized protein</fullName>
    </submittedName>
</protein>
<gene>
    <name evidence="2" type="ORF">Adt_47015</name>
</gene>
<organism evidence="2 3">
    <name type="scientific">Abeliophyllum distichum</name>
    <dbReference type="NCBI Taxonomy" id="126358"/>
    <lineage>
        <taxon>Eukaryota</taxon>
        <taxon>Viridiplantae</taxon>
        <taxon>Streptophyta</taxon>
        <taxon>Embryophyta</taxon>
        <taxon>Tracheophyta</taxon>
        <taxon>Spermatophyta</taxon>
        <taxon>Magnoliopsida</taxon>
        <taxon>eudicotyledons</taxon>
        <taxon>Gunneridae</taxon>
        <taxon>Pentapetalae</taxon>
        <taxon>asterids</taxon>
        <taxon>lamiids</taxon>
        <taxon>Lamiales</taxon>
        <taxon>Oleaceae</taxon>
        <taxon>Forsythieae</taxon>
        <taxon>Abeliophyllum</taxon>
    </lineage>
</organism>
<dbReference type="Proteomes" id="UP001604336">
    <property type="component" value="Unassembled WGS sequence"/>
</dbReference>
<comment type="caution">
    <text evidence="2">The sequence shown here is derived from an EMBL/GenBank/DDBJ whole genome shotgun (WGS) entry which is preliminary data.</text>
</comment>
<evidence type="ECO:0000313" key="2">
    <source>
        <dbReference type="EMBL" id="KAL2455939.1"/>
    </source>
</evidence>
<feature type="region of interest" description="Disordered" evidence="1">
    <location>
        <begin position="121"/>
        <end position="174"/>
    </location>
</feature>
<feature type="region of interest" description="Disordered" evidence="1">
    <location>
        <begin position="1"/>
        <end position="48"/>
    </location>
</feature>